<feature type="domain" description="Glycosyltransferase 2-like" evidence="2">
    <location>
        <begin position="6"/>
        <end position="171"/>
    </location>
</feature>
<protein>
    <submittedName>
        <fullName evidence="3">Glycosyltransferase family 2 protein</fullName>
    </submittedName>
</protein>
<keyword evidence="3" id="KW-0808">Transferase</keyword>
<evidence type="ECO:0000313" key="3">
    <source>
        <dbReference type="EMBL" id="TYB74195.1"/>
    </source>
</evidence>
<sequence length="338" mass="38582">MDFKISIIIPVYNLENYIERTLDSVCSQMTRDVELLIINDGSVDNSLEKINNYLESKNIDGVSVFTGENQGLVAARNKGISKSKGEYLFFLDGDDVVFEGTISSVLEILNSKSPDALIGKYQKINTEGRILYNYDDKYITPKPEDITSNFILEQCLLKNIVMVIGTVFYSRKVIDSIELIFGDKNFKGAYGEEIEFYFRFLTNSTSITFLDVNILGYTARDNSLISTIDKPIEVLQNYITRMMSLKNELSGKVPNNTLRLFDSTFLPGLILSLSIYSYYNEVKVPRDIINRLKYVSIKDTILKKKRRGLGLYFGSLALYLSPVFFVTLLKILKIKNRF</sequence>
<accession>A0A8H2LE43</accession>
<proteinExistence type="predicted"/>
<feature type="transmembrane region" description="Helical" evidence="1">
    <location>
        <begin position="309"/>
        <end position="332"/>
    </location>
</feature>
<dbReference type="Pfam" id="PF00535">
    <property type="entry name" value="Glycos_transf_2"/>
    <property type="match status" value="1"/>
</dbReference>
<dbReference type="EMBL" id="VSKM01000007">
    <property type="protein sequence ID" value="TYB74195.1"/>
    <property type="molecule type" value="Genomic_DNA"/>
</dbReference>
<evidence type="ECO:0000259" key="2">
    <source>
        <dbReference type="Pfam" id="PF00535"/>
    </source>
</evidence>
<evidence type="ECO:0000313" key="4">
    <source>
        <dbReference type="Proteomes" id="UP000323324"/>
    </source>
</evidence>
<dbReference type="AlphaFoldDB" id="A0A8H2LE43"/>
<dbReference type="GO" id="GO:0016758">
    <property type="term" value="F:hexosyltransferase activity"/>
    <property type="evidence" value="ECO:0007669"/>
    <property type="project" value="UniProtKB-ARBA"/>
</dbReference>
<comment type="caution">
    <text evidence="3">The sequence shown here is derived from an EMBL/GenBank/DDBJ whole genome shotgun (WGS) entry which is preliminary data.</text>
</comment>
<keyword evidence="1" id="KW-0472">Membrane</keyword>
<organism evidence="3 4">
    <name type="scientific">Bizionia saleffrena</name>
    <dbReference type="NCBI Taxonomy" id="291189"/>
    <lineage>
        <taxon>Bacteria</taxon>
        <taxon>Pseudomonadati</taxon>
        <taxon>Bacteroidota</taxon>
        <taxon>Flavobacteriia</taxon>
        <taxon>Flavobacteriales</taxon>
        <taxon>Flavobacteriaceae</taxon>
        <taxon>Bizionia</taxon>
    </lineage>
</organism>
<name>A0A8H2LE43_9FLAO</name>
<keyword evidence="4" id="KW-1185">Reference proteome</keyword>
<keyword evidence="1" id="KW-1133">Transmembrane helix</keyword>
<dbReference type="InterPro" id="IPR029044">
    <property type="entry name" value="Nucleotide-diphossugar_trans"/>
</dbReference>
<dbReference type="Proteomes" id="UP000323324">
    <property type="component" value="Unassembled WGS sequence"/>
</dbReference>
<dbReference type="SUPFAM" id="SSF53448">
    <property type="entry name" value="Nucleotide-diphospho-sugar transferases"/>
    <property type="match status" value="1"/>
</dbReference>
<dbReference type="Gene3D" id="3.90.550.10">
    <property type="entry name" value="Spore Coat Polysaccharide Biosynthesis Protein SpsA, Chain A"/>
    <property type="match status" value="1"/>
</dbReference>
<keyword evidence="1" id="KW-0812">Transmembrane</keyword>
<dbReference type="CDD" id="cd00761">
    <property type="entry name" value="Glyco_tranf_GTA_type"/>
    <property type="match status" value="1"/>
</dbReference>
<dbReference type="InterPro" id="IPR001173">
    <property type="entry name" value="Glyco_trans_2-like"/>
</dbReference>
<dbReference type="RefSeq" id="WP_148369880.1">
    <property type="nucleotide sequence ID" value="NZ_VSKM01000007.1"/>
</dbReference>
<reference evidence="3 4" key="1">
    <citation type="submission" date="2019-08" db="EMBL/GenBank/DDBJ databases">
        <title>Genomes of Antarctic Bizionia species.</title>
        <authorList>
            <person name="Bowman J.P."/>
        </authorList>
    </citation>
    <scope>NUCLEOTIDE SEQUENCE [LARGE SCALE GENOMIC DNA]</scope>
    <source>
        <strain evidence="3 4">HFD</strain>
    </source>
</reference>
<gene>
    <name evidence="3" type="ORF">ES676_08415</name>
</gene>
<dbReference type="PANTHER" id="PTHR22916:SF3">
    <property type="entry name" value="UDP-GLCNAC:BETAGAL BETA-1,3-N-ACETYLGLUCOSAMINYLTRANSFERASE-LIKE PROTEIN 1"/>
    <property type="match status" value="1"/>
</dbReference>
<dbReference type="PANTHER" id="PTHR22916">
    <property type="entry name" value="GLYCOSYLTRANSFERASE"/>
    <property type="match status" value="1"/>
</dbReference>
<evidence type="ECO:0000256" key="1">
    <source>
        <dbReference type="SAM" id="Phobius"/>
    </source>
</evidence>